<dbReference type="InterPro" id="IPR020103">
    <property type="entry name" value="PsdUridine_synth_cat_dom_sf"/>
</dbReference>
<dbReference type="GO" id="GO:0000455">
    <property type="term" value="P:enzyme-directed rRNA pseudouridine synthesis"/>
    <property type="evidence" value="ECO:0007669"/>
    <property type="project" value="TreeGrafter"/>
</dbReference>
<comment type="catalytic activity">
    <reaction evidence="1 5">
        <text>a uridine in RNA = a pseudouridine in RNA</text>
        <dbReference type="Rhea" id="RHEA:48348"/>
        <dbReference type="Rhea" id="RHEA-COMP:12068"/>
        <dbReference type="Rhea" id="RHEA-COMP:12069"/>
        <dbReference type="ChEBI" id="CHEBI:65314"/>
        <dbReference type="ChEBI" id="CHEBI:65315"/>
    </reaction>
</comment>
<evidence type="ECO:0000313" key="8">
    <source>
        <dbReference type="Proteomes" id="UP000289794"/>
    </source>
</evidence>
<dbReference type="GO" id="GO:0009982">
    <property type="term" value="F:pseudouridine synthase activity"/>
    <property type="evidence" value="ECO:0007669"/>
    <property type="project" value="InterPro"/>
</dbReference>
<proteinExistence type="inferred from homology"/>
<dbReference type="PROSITE" id="PS01129">
    <property type="entry name" value="PSI_RLU"/>
    <property type="match status" value="1"/>
</dbReference>
<dbReference type="NCBIfam" id="TIGR00005">
    <property type="entry name" value="rluA_subfam"/>
    <property type="match status" value="1"/>
</dbReference>
<sequence length="299" mass="34174">MNRILIYRISEKDSPCTVESFLKARGYSRQIIIQLKKNSNSIKANGRWAYIKTMLHTGDELMIFLEEPQSSERILPVPLPLSVVYEDEDILVVDKPADMPVHPSINNYDNTLANAVAYYYQSDKEPFVFRCINRLDRDTTGLLIVAKNALSASILSAQMKERQIHRTYLALCDGTLPSSQGTIDAPIARREGSAIERCVDFENGERAVTHYRVLETCSQVTLAELRLETGRTHQIRVHMQYLGAPLMGDYLYHPDFTRISRVALHSSALEFMHPITGKPMRFHVPLPEDMEKARQPRRI</sequence>
<evidence type="ECO:0000313" key="7">
    <source>
        <dbReference type="EMBL" id="QBE97222.1"/>
    </source>
</evidence>
<dbReference type="AlphaFoldDB" id="A0A4P6LZ45"/>
<evidence type="ECO:0000256" key="2">
    <source>
        <dbReference type="ARBA" id="ARBA00010876"/>
    </source>
</evidence>
<dbReference type="InterPro" id="IPR006225">
    <property type="entry name" value="PsdUridine_synth_RluC/D"/>
</dbReference>
<feature type="active site" evidence="4">
    <location>
        <position position="136"/>
    </location>
</feature>
<dbReference type="EC" id="5.4.99.-" evidence="5"/>
<comment type="function">
    <text evidence="5">Responsible for synthesis of pseudouridine from uracil.</text>
</comment>
<dbReference type="PANTHER" id="PTHR21600:SF44">
    <property type="entry name" value="RIBOSOMAL LARGE SUBUNIT PSEUDOURIDINE SYNTHASE D"/>
    <property type="match status" value="1"/>
</dbReference>
<dbReference type="InterPro" id="IPR006224">
    <property type="entry name" value="PsdUridine_synth_RluA-like_CS"/>
</dbReference>
<dbReference type="CDD" id="cd02869">
    <property type="entry name" value="PseudoU_synth_RluA_like"/>
    <property type="match status" value="1"/>
</dbReference>
<protein>
    <recommendedName>
        <fullName evidence="5">Pseudouridine synthase</fullName>
        <ecNumber evidence="5">5.4.99.-</ecNumber>
    </recommendedName>
</protein>
<evidence type="ECO:0000256" key="3">
    <source>
        <dbReference type="ARBA" id="ARBA00023235"/>
    </source>
</evidence>
<dbReference type="GO" id="GO:0140098">
    <property type="term" value="F:catalytic activity, acting on RNA"/>
    <property type="evidence" value="ECO:0007669"/>
    <property type="project" value="UniProtKB-ARBA"/>
</dbReference>
<dbReference type="PANTHER" id="PTHR21600">
    <property type="entry name" value="MITOCHONDRIAL RNA PSEUDOURIDINE SYNTHASE"/>
    <property type="match status" value="1"/>
</dbReference>
<comment type="similarity">
    <text evidence="2 5">Belongs to the pseudouridine synthase RluA family.</text>
</comment>
<dbReference type="GO" id="GO:0003723">
    <property type="term" value="F:RNA binding"/>
    <property type="evidence" value="ECO:0007669"/>
    <property type="project" value="InterPro"/>
</dbReference>
<dbReference type="SUPFAM" id="SSF55120">
    <property type="entry name" value="Pseudouridine synthase"/>
    <property type="match status" value="1"/>
</dbReference>
<evidence type="ECO:0000259" key="6">
    <source>
        <dbReference type="Pfam" id="PF00849"/>
    </source>
</evidence>
<organism evidence="7 8">
    <name type="scientific">Blautia producta</name>
    <dbReference type="NCBI Taxonomy" id="33035"/>
    <lineage>
        <taxon>Bacteria</taxon>
        <taxon>Bacillati</taxon>
        <taxon>Bacillota</taxon>
        <taxon>Clostridia</taxon>
        <taxon>Lachnospirales</taxon>
        <taxon>Lachnospiraceae</taxon>
        <taxon>Blautia</taxon>
    </lineage>
</organism>
<evidence type="ECO:0000256" key="4">
    <source>
        <dbReference type="PIRSR" id="PIRSR606225-1"/>
    </source>
</evidence>
<dbReference type="Proteomes" id="UP000289794">
    <property type="component" value="Chromosome"/>
</dbReference>
<evidence type="ECO:0000256" key="1">
    <source>
        <dbReference type="ARBA" id="ARBA00000073"/>
    </source>
</evidence>
<dbReference type="InterPro" id="IPR050188">
    <property type="entry name" value="RluA_PseudoU_synthase"/>
</dbReference>
<keyword evidence="3 5" id="KW-0413">Isomerase</keyword>
<dbReference type="EMBL" id="CP035945">
    <property type="protein sequence ID" value="QBE97222.1"/>
    <property type="molecule type" value="Genomic_DNA"/>
</dbReference>
<dbReference type="Pfam" id="PF00849">
    <property type="entry name" value="PseudoU_synth_2"/>
    <property type="match status" value="1"/>
</dbReference>
<feature type="domain" description="Pseudouridine synthase RsuA/RluA-like" evidence="6">
    <location>
        <begin position="89"/>
        <end position="240"/>
    </location>
</feature>
<reference evidence="7 8" key="1">
    <citation type="submission" date="2019-01" db="EMBL/GenBank/DDBJ databases">
        <title>PMF-metabolizing Aryl O-demethylase.</title>
        <authorList>
            <person name="Kim M."/>
        </authorList>
    </citation>
    <scope>NUCLEOTIDE SEQUENCE [LARGE SCALE GENOMIC DNA]</scope>
    <source>
        <strain evidence="7 8">PMF1</strain>
    </source>
</reference>
<name>A0A4P6LZ45_9FIRM</name>
<accession>A0A4P6LZ45</accession>
<dbReference type="InterPro" id="IPR006145">
    <property type="entry name" value="PsdUridine_synth_RsuA/RluA"/>
</dbReference>
<dbReference type="RefSeq" id="WP_130181074.1">
    <property type="nucleotide sequence ID" value="NZ_CP035945.1"/>
</dbReference>
<evidence type="ECO:0000256" key="5">
    <source>
        <dbReference type="RuleBase" id="RU362028"/>
    </source>
</evidence>
<dbReference type="Gene3D" id="3.30.2350.10">
    <property type="entry name" value="Pseudouridine synthase"/>
    <property type="match status" value="1"/>
</dbReference>
<dbReference type="KEGG" id="bpro:PMF13cell1_02776"/>
<gene>
    <name evidence="7" type="primary">rluD_1</name>
    <name evidence="7" type="ORF">PMF13cell1_02776</name>
</gene>